<reference evidence="6" key="1">
    <citation type="journal article" date="2019" name="Int. J. Syst. Evol. Microbiol.">
        <title>The Global Catalogue of Microorganisms (GCM) 10K type strain sequencing project: providing services to taxonomists for standard genome sequencing and annotation.</title>
        <authorList>
            <consortium name="The Broad Institute Genomics Platform"/>
            <consortium name="The Broad Institute Genome Sequencing Center for Infectious Disease"/>
            <person name="Wu L."/>
            <person name="Ma J."/>
        </authorList>
    </citation>
    <scope>NUCLEOTIDE SEQUENCE [LARGE SCALE GENOMIC DNA]</scope>
    <source>
        <strain evidence="6">JCM 18298</strain>
    </source>
</reference>
<dbReference type="PROSITE" id="PS01117">
    <property type="entry name" value="HTH_MARR_1"/>
    <property type="match status" value="1"/>
</dbReference>
<keyword evidence="1" id="KW-0805">Transcription regulation</keyword>
<evidence type="ECO:0000313" key="6">
    <source>
        <dbReference type="Proteomes" id="UP001500603"/>
    </source>
</evidence>
<feature type="domain" description="HTH marR-type" evidence="4">
    <location>
        <begin position="38"/>
        <end position="172"/>
    </location>
</feature>
<dbReference type="SMART" id="SM00347">
    <property type="entry name" value="HTH_MARR"/>
    <property type="match status" value="1"/>
</dbReference>
<dbReference type="EMBL" id="BAABJM010000004">
    <property type="protein sequence ID" value="GAA5060155.1"/>
    <property type="molecule type" value="Genomic_DNA"/>
</dbReference>
<dbReference type="InterPro" id="IPR052526">
    <property type="entry name" value="HTH-type_Bedaq_tolerance"/>
</dbReference>
<organism evidence="5 6">
    <name type="scientific">Nocardia callitridis</name>
    <dbReference type="NCBI Taxonomy" id="648753"/>
    <lineage>
        <taxon>Bacteria</taxon>
        <taxon>Bacillati</taxon>
        <taxon>Actinomycetota</taxon>
        <taxon>Actinomycetes</taxon>
        <taxon>Mycobacteriales</taxon>
        <taxon>Nocardiaceae</taxon>
        <taxon>Nocardia</taxon>
    </lineage>
</organism>
<dbReference type="Gene3D" id="1.10.10.10">
    <property type="entry name" value="Winged helix-like DNA-binding domain superfamily/Winged helix DNA-binding domain"/>
    <property type="match status" value="1"/>
</dbReference>
<dbReference type="PRINTS" id="PR00598">
    <property type="entry name" value="HTHMARR"/>
</dbReference>
<dbReference type="InterPro" id="IPR036388">
    <property type="entry name" value="WH-like_DNA-bd_sf"/>
</dbReference>
<evidence type="ECO:0000256" key="3">
    <source>
        <dbReference type="ARBA" id="ARBA00023163"/>
    </source>
</evidence>
<dbReference type="Proteomes" id="UP001500603">
    <property type="component" value="Unassembled WGS sequence"/>
</dbReference>
<dbReference type="InterPro" id="IPR023187">
    <property type="entry name" value="Tscrpt_reg_MarR-type_CS"/>
</dbReference>
<proteinExistence type="predicted"/>
<protein>
    <submittedName>
        <fullName evidence="5">MarR family transcriptional regulator</fullName>
    </submittedName>
</protein>
<evidence type="ECO:0000256" key="2">
    <source>
        <dbReference type="ARBA" id="ARBA00023125"/>
    </source>
</evidence>
<comment type="caution">
    <text evidence="5">The sequence shown here is derived from an EMBL/GenBank/DDBJ whole genome shotgun (WGS) entry which is preliminary data.</text>
</comment>
<sequence length="179" mass="19704">MLGLGPRSAEPFVGQIEGEIMTAAARDRSVTAADLTDADRIGVELVRFMRTLNRAKSQLTKSGPDGIERLAYAVLFTLVHEGPLRTGKVAELLHAEISTISRQSRSLVAHGLIERRSDPVDGRASLLAPTEEGVRVFEENRAQRNKWLAEVLVDWPTADRETLADLLDRLNTGIEIHVS</sequence>
<keyword evidence="3" id="KW-0804">Transcription</keyword>
<dbReference type="PANTHER" id="PTHR39515">
    <property type="entry name" value="CONSERVED PROTEIN"/>
    <property type="match status" value="1"/>
</dbReference>
<keyword evidence="6" id="KW-1185">Reference proteome</keyword>
<dbReference type="InterPro" id="IPR036390">
    <property type="entry name" value="WH_DNA-bd_sf"/>
</dbReference>
<evidence type="ECO:0000313" key="5">
    <source>
        <dbReference type="EMBL" id="GAA5060155.1"/>
    </source>
</evidence>
<dbReference type="PROSITE" id="PS50995">
    <property type="entry name" value="HTH_MARR_2"/>
    <property type="match status" value="1"/>
</dbReference>
<accession>A0ABP9KMC4</accession>
<name>A0ABP9KMC4_9NOCA</name>
<gene>
    <name evidence="5" type="ORF">GCM10023318_41280</name>
</gene>
<evidence type="ECO:0000259" key="4">
    <source>
        <dbReference type="PROSITE" id="PS50995"/>
    </source>
</evidence>
<keyword evidence="2" id="KW-0238">DNA-binding</keyword>
<dbReference type="SUPFAM" id="SSF46785">
    <property type="entry name" value="Winged helix' DNA-binding domain"/>
    <property type="match status" value="1"/>
</dbReference>
<dbReference type="Pfam" id="PF01047">
    <property type="entry name" value="MarR"/>
    <property type="match status" value="1"/>
</dbReference>
<evidence type="ECO:0000256" key="1">
    <source>
        <dbReference type="ARBA" id="ARBA00023015"/>
    </source>
</evidence>
<dbReference type="PANTHER" id="PTHR39515:SF2">
    <property type="entry name" value="HTH-TYPE TRANSCRIPTIONAL REGULATOR RV0880"/>
    <property type="match status" value="1"/>
</dbReference>
<dbReference type="InterPro" id="IPR000835">
    <property type="entry name" value="HTH_MarR-typ"/>
</dbReference>